<dbReference type="PIRSF" id="PIRSF039102">
    <property type="entry name" value="Ddl/VanB"/>
    <property type="match status" value="1"/>
</dbReference>
<dbReference type="GO" id="GO:0009252">
    <property type="term" value="P:peptidoglycan biosynthetic process"/>
    <property type="evidence" value="ECO:0007669"/>
    <property type="project" value="UniProtKB-UniRule"/>
</dbReference>
<dbReference type="GO" id="GO:0005524">
    <property type="term" value="F:ATP binding"/>
    <property type="evidence" value="ECO:0007669"/>
    <property type="project" value="UniProtKB-UniRule"/>
</dbReference>
<dbReference type="Pfam" id="PF07478">
    <property type="entry name" value="Dala_Dala_lig_C"/>
    <property type="match status" value="1"/>
</dbReference>
<dbReference type="PANTHER" id="PTHR23132:SF23">
    <property type="entry name" value="D-ALANINE--D-ALANINE LIGASE B"/>
    <property type="match status" value="1"/>
</dbReference>
<evidence type="ECO:0000313" key="16">
    <source>
        <dbReference type="Proteomes" id="UP000235122"/>
    </source>
</evidence>
<dbReference type="GO" id="GO:0071555">
    <property type="term" value="P:cell wall organization"/>
    <property type="evidence" value="ECO:0007669"/>
    <property type="project" value="UniProtKB-KW"/>
</dbReference>
<protein>
    <recommendedName>
        <fullName evidence="10">D-alanine--D-alanine ligase</fullName>
        <ecNumber evidence="10">6.3.2.4</ecNumber>
    </recommendedName>
    <alternativeName>
        <fullName evidence="10">D-Ala-D-Ala ligase</fullName>
    </alternativeName>
    <alternativeName>
        <fullName evidence="10">D-alanylalanine synthetase</fullName>
    </alternativeName>
</protein>
<dbReference type="Gene3D" id="3.30.1490.20">
    <property type="entry name" value="ATP-grasp fold, A domain"/>
    <property type="match status" value="1"/>
</dbReference>
<feature type="active site" evidence="11">
    <location>
        <position position="26"/>
    </location>
</feature>
<keyword evidence="8 10" id="KW-0573">Peptidoglycan synthesis</keyword>
<dbReference type="RefSeq" id="WP_024330826.1">
    <property type="nucleotide sequence ID" value="NZ_JASOXK010000001.1"/>
</dbReference>
<dbReference type="InterPro" id="IPR011761">
    <property type="entry name" value="ATP-grasp"/>
</dbReference>
<evidence type="ECO:0000256" key="1">
    <source>
        <dbReference type="ARBA" id="ARBA00004496"/>
    </source>
</evidence>
<feature type="domain" description="ATP-grasp" evidence="14">
    <location>
        <begin position="112"/>
        <end position="320"/>
    </location>
</feature>
<reference evidence="15 16" key="1">
    <citation type="submission" date="2017-12" db="EMBL/GenBank/DDBJ databases">
        <title>Phylogenetic diversity of female urinary microbiome.</title>
        <authorList>
            <person name="Thomas-White K."/>
            <person name="Wolfe A.J."/>
        </authorList>
    </citation>
    <scope>NUCLEOTIDE SEQUENCE [LARGE SCALE GENOMIC DNA]</scope>
    <source>
        <strain evidence="15 16">UMB0402</strain>
    </source>
</reference>
<keyword evidence="9 10" id="KW-0961">Cell wall biogenesis/degradation</keyword>
<dbReference type="InterPro" id="IPR011127">
    <property type="entry name" value="Dala_Dala_lig_N"/>
</dbReference>
<evidence type="ECO:0000256" key="5">
    <source>
        <dbReference type="ARBA" id="ARBA00022741"/>
    </source>
</evidence>
<dbReference type="EMBL" id="PKKO01000001">
    <property type="protein sequence ID" value="PKY73090.1"/>
    <property type="molecule type" value="Genomic_DNA"/>
</dbReference>
<dbReference type="Proteomes" id="UP000235122">
    <property type="component" value="Unassembled WGS sequence"/>
</dbReference>
<dbReference type="GO" id="GO:0008360">
    <property type="term" value="P:regulation of cell shape"/>
    <property type="evidence" value="ECO:0007669"/>
    <property type="project" value="UniProtKB-KW"/>
</dbReference>
<dbReference type="NCBIfam" id="TIGR01205">
    <property type="entry name" value="D_ala_D_alaTIGR"/>
    <property type="match status" value="1"/>
</dbReference>
<dbReference type="Gene3D" id="3.40.50.20">
    <property type="match status" value="1"/>
</dbReference>
<comment type="catalytic activity">
    <reaction evidence="10">
        <text>2 D-alanine + ATP = D-alanyl-D-alanine + ADP + phosphate + H(+)</text>
        <dbReference type="Rhea" id="RHEA:11224"/>
        <dbReference type="ChEBI" id="CHEBI:15378"/>
        <dbReference type="ChEBI" id="CHEBI:30616"/>
        <dbReference type="ChEBI" id="CHEBI:43474"/>
        <dbReference type="ChEBI" id="CHEBI:57416"/>
        <dbReference type="ChEBI" id="CHEBI:57822"/>
        <dbReference type="ChEBI" id="CHEBI:456216"/>
        <dbReference type="EC" id="6.3.2.4"/>
    </reaction>
</comment>
<comment type="function">
    <text evidence="10">Cell wall formation.</text>
</comment>
<dbReference type="Gene3D" id="3.30.470.20">
    <property type="entry name" value="ATP-grasp fold, B domain"/>
    <property type="match status" value="1"/>
</dbReference>
<feature type="binding site" evidence="12">
    <location>
        <position position="288"/>
    </location>
    <ligand>
        <name>Mg(2+)</name>
        <dbReference type="ChEBI" id="CHEBI:18420"/>
        <label>2</label>
    </ligand>
</feature>
<feature type="active site" evidence="11">
    <location>
        <position position="162"/>
    </location>
</feature>
<evidence type="ECO:0000259" key="14">
    <source>
        <dbReference type="PROSITE" id="PS50975"/>
    </source>
</evidence>
<comment type="cofactor">
    <cofactor evidence="12">
        <name>Mg(2+)</name>
        <dbReference type="ChEBI" id="CHEBI:18420"/>
    </cofactor>
    <cofactor evidence="12">
        <name>Mn(2+)</name>
        <dbReference type="ChEBI" id="CHEBI:29035"/>
    </cofactor>
    <text evidence="12">Binds 2 magnesium or manganese ions per subunit.</text>
</comment>
<evidence type="ECO:0000256" key="9">
    <source>
        <dbReference type="ARBA" id="ARBA00023316"/>
    </source>
</evidence>
<evidence type="ECO:0000256" key="2">
    <source>
        <dbReference type="ARBA" id="ARBA00010871"/>
    </source>
</evidence>
<dbReference type="GO" id="GO:0008716">
    <property type="term" value="F:D-alanine-D-alanine ligase activity"/>
    <property type="evidence" value="ECO:0007669"/>
    <property type="project" value="UniProtKB-UniRule"/>
</dbReference>
<dbReference type="Pfam" id="PF01820">
    <property type="entry name" value="Dala_Dala_lig_N"/>
    <property type="match status" value="1"/>
</dbReference>
<dbReference type="GO" id="GO:0046872">
    <property type="term" value="F:metal ion binding"/>
    <property type="evidence" value="ECO:0007669"/>
    <property type="project" value="UniProtKB-KW"/>
</dbReference>
<dbReference type="EC" id="6.3.2.4" evidence="10"/>
<evidence type="ECO:0000256" key="6">
    <source>
        <dbReference type="ARBA" id="ARBA00022840"/>
    </source>
</evidence>
<keyword evidence="12" id="KW-0479">Metal-binding</keyword>
<dbReference type="AlphaFoldDB" id="A0A2I1IPP4"/>
<accession>A0A2I1IPP4</accession>
<evidence type="ECO:0000256" key="11">
    <source>
        <dbReference type="PIRSR" id="PIRSR039102-1"/>
    </source>
</evidence>
<dbReference type="InterPro" id="IPR016185">
    <property type="entry name" value="PreATP-grasp_dom_sf"/>
</dbReference>
<keyword evidence="5 13" id="KW-0547">Nucleotide-binding</keyword>
<keyword evidence="6 13" id="KW-0067">ATP-binding</keyword>
<comment type="pathway">
    <text evidence="10">Cell wall biogenesis; peptidoglycan biosynthesis.</text>
</comment>
<evidence type="ECO:0000256" key="13">
    <source>
        <dbReference type="PROSITE-ProRule" id="PRU00409"/>
    </source>
</evidence>
<evidence type="ECO:0000256" key="4">
    <source>
        <dbReference type="ARBA" id="ARBA00022598"/>
    </source>
</evidence>
<evidence type="ECO:0000256" key="10">
    <source>
        <dbReference type="HAMAP-Rule" id="MF_00047"/>
    </source>
</evidence>
<dbReference type="NCBIfam" id="NF002378">
    <property type="entry name" value="PRK01372.1"/>
    <property type="match status" value="1"/>
</dbReference>
<keyword evidence="7 10" id="KW-0133">Cell shape</keyword>
<keyword evidence="12" id="KW-0464">Manganese</keyword>
<evidence type="ECO:0000256" key="8">
    <source>
        <dbReference type="ARBA" id="ARBA00022984"/>
    </source>
</evidence>
<keyword evidence="16" id="KW-1185">Reference proteome</keyword>
<comment type="subcellular location">
    <subcellularLocation>
        <location evidence="1 10">Cytoplasm</location>
    </subcellularLocation>
</comment>
<keyword evidence="12" id="KW-0460">Magnesium</keyword>
<feature type="binding site" evidence="12">
    <location>
        <position position="273"/>
    </location>
    <ligand>
        <name>Mg(2+)</name>
        <dbReference type="ChEBI" id="CHEBI:18420"/>
        <label>1</label>
    </ligand>
</feature>
<dbReference type="InterPro" id="IPR013815">
    <property type="entry name" value="ATP_grasp_subdomain_1"/>
</dbReference>
<dbReference type="InterPro" id="IPR005905">
    <property type="entry name" value="D_ala_D_ala"/>
</dbReference>
<evidence type="ECO:0000256" key="3">
    <source>
        <dbReference type="ARBA" id="ARBA00022490"/>
    </source>
</evidence>
<dbReference type="UniPathway" id="UPA00219"/>
<feature type="active site" evidence="11">
    <location>
        <position position="297"/>
    </location>
</feature>
<comment type="caution">
    <text evidence="15">The sequence shown here is derived from an EMBL/GenBank/DDBJ whole genome shotgun (WGS) entry which is preliminary data.</text>
</comment>
<organism evidence="15 16">
    <name type="scientific">Winkia neuii</name>
    <dbReference type="NCBI Taxonomy" id="33007"/>
    <lineage>
        <taxon>Bacteria</taxon>
        <taxon>Bacillati</taxon>
        <taxon>Actinomycetota</taxon>
        <taxon>Actinomycetes</taxon>
        <taxon>Actinomycetales</taxon>
        <taxon>Actinomycetaceae</taxon>
        <taxon>Winkia</taxon>
    </lineage>
</organism>
<dbReference type="PANTHER" id="PTHR23132">
    <property type="entry name" value="D-ALANINE--D-ALANINE LIGASE"/>
    <property type="match status" value="1"/>
</dbReference>
<dbReference type="InterPro" id="IPR000291">
    <property type="entry name" value="D-Ala_lig_Van_CS"/>
</dbReference>
<keyword evidence="3 10" id="KW-0963">Cytoplasm</keyword>
<dbReference type="InterPro" id="IPR011095">
    <property type="entry name" value="Dala_Dala_lig_C"/>
</dbReference>
<proteinExistence type="inferred from homology"/>
<dbReference type="SUPFAM" id="SSF56059">
    <property type="entry name" value="Glutathione synthetase ATP-binding domain-like"/>
    <property type="match status" value="1"/>
</dbReference>
<sequence length="335" mass="35613">MAHSEQSSEQKKAKNVAVVAGGVSGERDVSLASGTRVANRLVRAGYKAKLIEFGPDLISKLHAFSPDVVFPLVHGSLGEDGTLQSLLKLAGFPFVGSGPQACKLSSAKPVAKSVVAKNGLTTPAAVSLPQQAFQQLDSNEILDLLEQKLGLPMMVKPARGGSALGVTFVKDRADLSRAMISAFSYDSEVLVEHYVEGRELAVSIVDDADGPTALPVVEVIPEEGRYDYDARYEAGRSAFAVPAGLSAKELEAVSGLALNCHKVLELSFLSRIDIILDKQGTPWFIDANVTPGMTDTSLFPQAADAAQGTNFQKILESLVQRAFTQGVREVTDITD</sequence>
<keyword evidence="4 10" id="KW-0436">Ligase</keyword>
<evidence type="ECO:0000256" key="7">
    <source>
        <dbReference type="ARBA" id="ARBA00022960"/>
    </source>
</evidence>
<dbReference type="STRING" id="33007.HMPREF3198_00700"/>
<comment type="similarity">
    <text evidence="2 10">Belongs to the D-alanine--D-alanine ligase family.</text>
</comment>
<dbReference type="GeneID" id="35866071"/>
<dbReference type="GO" id="GO:0005737">
    <property type="term" value="C:cytoplasm"/>
    <property type="evidence" value="ECO:0007669"/>
    <property type="project" value="UniProtKB-SubCell"/>
</dbReference>
<evidence type="ECO:0000256" key="12">
    <source>
        <dbReference type="PIRSR" id="PIRSR039102-3"/>
    </source>
</evidence>
<dbReference type="PROSITE" id="PS00843">
    <property type="entry name" value="DALA_DALA_LIGASE_1"/>
    <property type="match status" value="1"/>
</dbReference>
<dbReference type="HAMAP" id="MF_00047">
    <property type="entry name" value="Dala_Dala_lig"/>
    <property type="match status" value="1"/>
</dbReference>
<dbReference type="PROSITE" id="PS50975">
    <property type="entry name" value="ATP_GRASP"/>
    <property type="match status" value="1"/>
</dbReference>
<gene>
    <name evidence="10" type="primary">ddl</name>
    <name evidence="15" type="ORF">CYJ19_00405</name>
</gene>
<evidence type="ECO:0000313" key="15">
    <source>
        <dbReference type="EMBL" id="PKY73090.1"/>
    </source>
</evidence>
<dbReference type="SUPFAM" id="SSF52440">
    <property type="entry name" value="PreATP-grasp domain"/>
    <property type="match status" value="1"/>
</dbReference>
<name>A0A2I1IPP4_9ACTO</name>